<evidence type="ECO:0000313" key="2">
    <source>
        <dbReference type="Proteomes" id="UP000887159"/>
    </source>
</evidence>
<proteinExistence type="predicted"/>
<dbReference type="AlphaFoldDB" id="A0A8X6W181"/>
<dbReference type="Proteomes" id="UP000887159">
    <property type="component" value="Unassembled WGS sequence"/>
</dbReference>
<reference evidence="1" key="1">
    <citation type="submission" date="2020-08" db="EMBL/GenBank/DDBJ databases">
        <title>Multicomponent nature underlies the extraordinary mechanical properties of spider dragline silk.</title>
        <authorList>
            <person name="Kono N."/>
            <person name="Nakamura H."/>
            <person name="Mori M."/>
            <person name="Yoshida Y."/>
            <person name="Ohtoshi R."/>
            <person name="Malay A.D."/>
            <person name="Moran D.A.P."/>
            <person name="Tomita M."/>
            <person name="Numata K."/>
            <person name="Arakawa K."/>
        </authorList>
    </citation>
    <scope>NUCLEOTIDE SEQUENCE</scope>
</reference>
<accession>A0A8X6W181</accession>
<dbReference type="EMBL" id="BMAU01021373">
    <property type="protein sequence ID" value="GFY25976.1"/>
    <property type="molecule type" value="Genomic_DNA"/>
</dbReference>
<comment type="caution">
    <text evidence="1">The sequence shown here is derived from an EMBL/GenBank/DDBJ whole genome shotgun (WGS) entry which is preliminary data.</text>
</comment>
<keyword evidence="2" id="KW-1185">Reference proteome</keyword>
<sequence>MCAAGIQYHKRKLFRDIDVSEKTGEVSKTLDDLDVRRFPSPLRTAERNLPERRTNLFKPSWSKSGRSPLSQVSGYVFTTQSWNIAAHQKRYATCYHSSVLVLTRFPAELPVDHFESHFVNSCRVDVCR</sequence>
<organism evidence="1 2">
    <name type="scientific">Trichonephila clavipes</name>
    <name type="common">Golden silk orbweaver</name>
    <name type="synonym">Nephila clavipes</name>
    <dbReference type="NCBI Taxonomy" id="2585209"/>
    <lineage>
        <taxon>Eukaryota</taxon>
        <taxon>Metazoa</taxon>
        <taxon>Ecdysozoa</taxon>
        <taxon>Arthropoda</taxon>
        <taxon>Chelicerata</taxon>
        <taxon>Arachnida</taxon>
        <taxon>Araneae</taxon>
        <taxon>Araneomorphae</taxon>
        <taxon>Entelegynae</taxon>
        <taxon>Araneoidea</taxon>
        <taxon>Nephilidae</taxon>
        <taxon>Trichonephila</taxon>
    </lineage>
</organism>
<protein>
    <submittedName>
        <fullName evidence="1">Uncharacterized protein</fullName>
    </submittedName>
</protein>
<gene>
    <name evidence="1" type="ORF">TNCV_1917261</name>
</gene>
<name>A0A8X6W181_TRICX</name>
<evidence type="ECO:0000313" key="1">
    <source>
        <dbReference type="EMBL" id="GFY25976.1"/>
    </source>
</evidence>